<keyword evidence="1" id="KW-0969">Cilium</keyword>
<sequence length="431" mass="44860">MMNGAAEKTVLTQALPGQRGTRQASSARMGPDKLLADFEGLLARQSMVQDPSTEQAEAKTPDNHLEQSPRATPEALFLALAGGAEFIGPEEDTGQPQIEDDGGDDSAAAEVEERPSQATTPRAEIPAIVVMAATPPHVQAETREVKPVIKDETPPKIEAVAADAAPLLIEESADDLPVNLARAGQDDGSSSPTADSEVVAEKRPAKITEESPAADKASKSQDGAPPVTLIRVAGQETHFAPSSVPLFDDQKIGSIPLGAPPEPDASSRPQPLAPAVLVKAPGGPLKTLKVELGSHELGMINATVALKDKALDLRIGAARDDAVASLRENAGRLSDALQAMGYSVDTVSVQKMQQSDAGAQTGNGQPQQQDAGSQDARGQGQQRPSSGSGFGSENSSGQSRYSHRDDHLAEQEGNDHAKSTAGSRNSRGVFL</sequence>
<keyword evidence="1" id="KW-0966">Cell projection</keyword>
<reference evidence="1" key="1">
    <citation type="submission" date="2021-01" db="EMBL/GenBank/DDBJ databases">
        <authorList>
            <person name="Sun Q."/>
        </authorList>
    </citation>
    <scope>NUCLEOTIDE SEQUENCE</scope>
    <source>
        <strain evidence="1">YIM B02566</strain>
    </source>
</reference>
<keyword evidence="2" id="KW-1185">Reference proteome</keyword>
<accession>A0ACC5RAG3</accession>
<keyword evidence="1" id="KW-0282">Flagellum</keyword>
<proteinExistence type="predicted"/>
<evidence type="ECO:0000313" key="2">
    <source>
        <dbReference type="Proteomes" id="UP000616151"/>
    </source>
</evidence>
<evidence type="ECO:0000313" key="1">
    <source>
        <dbReference type="EMBL" id="MBK1869634.1"/>
    </source>
</evidence>
<comment type="caution">
    <text evidence="1">The sequence shown here is derived from an EMBL/GenBank/DDBJ whole genome shotgun (WGS) entry which is preliminary data.</text>
</comment>
<dbReference type="EMBL" id="JAENHL010000008">
    <property type="protein sequence ID" value="MBK1869634.1"/>
    <property type="molecule type" value="Genomic_DNA"/>
</dbReference>
<dbReference type="Proteomes" id="UP000616151">
    <property type="component" value="Unassembled WGS sequence"/>
</dbReference>
<gene>
    <name evidence="1" type="ORF">JHL16_24955</name>
</gene>
<protein>
    <submittedName>
        <fullName evidence="1">Flagellar hook-length control protein FliK</fullName>
    </submittedName>
</protein>
<name>A0ACC5RAG3_9HYPH</name>
<organism evidence="1 2">
    <name type="scientific">Taklimakanibacter albus</name>
    <dbReference type="NCBI Taxonomy" id="2800327"/>
    <lineage>
        <taxon>Bacteria</taxon>
        <taxon>Pseudomonadati</taxon>
        <taxon>Pseudomonadota</taxon>
        <taxon>Alphaproteobacteria</taxon>
        <taxon>Hyphomicrobiales</taxon>
        <taxon>Aestuariivirgaceae</taxon>
        <taxon>Taklimakanibacter</taxon>
    </lineage>
</organism>